<gene>
    <name evidence="3" type="ORF">ASILVAE211_03580</name>
</gene>
<protein>
    <submittedName>
        <fullName evidence="3">TlpA family protein disulfide reductase</fullName>
    </submittedName>
</protein>
<dbReference type="PANTHER" id="PTHR42852:SF13">
    <property type="entry name" value="PROTEIN DIPZ"/>
    <property type="match status" value="1"/>
</dbReference>
<keyword evidence="4" id="KW-1185">Reference proteome</keyword>
<evidence type="ECO:0000256" key="1">
    <source>
        <dbReference type="ARBA" id="ARBA00023284"/>
    </source>
</evidence>
<dbReference type="Proteomes" id="UP000708298">
    <property type="component" value="Unassembled WGS sequence"/>
</dbReference>
<sequence length="193" mass="20352">MSNKVSRRHALITGAVLAAGMMGRRAEAQSLGSLDALTRLPPDATLPTIQFFTPENQTLTLAHYRGKGVVLNLWATWCGPCVAELPTLDRLAGILAHEDIVVLPVSSDAGGAAPVRSFYDSHGINSLPVLLDPGGAILQSWHVPGIPLTVIFDRNGHPRAKLLGATDWSTPQAVAAVKSLVGPDLMTGPTVKI</sequence>
<feature type="domain" description="Thioredoxin" evidence="2">
    <location>
        <begin position="35"/>
        <end position="182"/>
    </location>
</feature>
<dbReference type="EMBL" id="JAESVB010000001">
    <property type="protein sequence ID" value="MCB8874252.1"/>
    <property type="molecule type" value="Genomic_DNA"/>
</dbReference>
<dbReference type="PROSITE" id="PS00194">
    <property type="entry name" value="THIOREDOXIN_1"/>
    <property type="match status" value="1"/>
</dbReference>
<name>A0A963YP86_9PROT</name>
<dbReference type="GO" id="GO:0016209">
    <property type="term" value="F:antioxidant activity"/>
    <property type="evidence" value="ECO:0007669"/>
    <property type="project" value="InterPro"/>
</dbReference>
<proteinExistence type="predicted"/>
<reference evidence="3" key="2">
    <citation type="submission" date="2021-01" db="EMBL/GenBank/DDBJ databases">
        <authorList>
            <person name="Mieszkin S."/>
            <person name="Pouder E."/>
            <person name="Alain K."/>
        </authorList>
    </citation>
    <scope>NUCLEOTIDE SEQUENCE</scope>
    <source>
        <strain evidence="3">HW T2.11</strain>
    </source>
</reference>
<dbReference type="SUPFAM" id="SSF52833">
    <property type="entry name" value="Thioredoxin-like"/>
    <property type="match status" value="1"/>
</dbReference>
<dbReference type="RefSeq" id="WP_227319900.1">
    <property type="nucleotide sequence ID" value="NZ_JAESVB010000001.1"/>
</dbReference>
<dbReference type="InterPro" id="IPR036249">
    <property type="entry name" value="Thioredoxin-like_sf"/>
</dbReference>
<evidence type="ECO:0000259" key="2">
    <source>
        <dbReference type="PROSITE" id="PS51352"/>
    </source>
</evidence>
<dbReference type="InterPro" id="IPR006311">
    <property type="entry name" value="TAT_signal"/>
</dbReference>
<dbReference type="PROSITE" id="PS51352">
    <property type="entry name" value="THIOREDOXIN_2"/>
    <property type="match status" value="1"/>
</dbReference>
<reference evidence="3" key="1">
    <citation type="journal article" date="2021" name="Microorganisms">
        <title>Acidisoma silvae sp. nov. and Acidisomacellulosilytica sp. nov., Two Acidophilic Bacteria Isolated from Decaying Wood, Hydrolyzing Cellulose and Producing Poly-3-hydroxybutyrate.</title>
        <authorList>
            <person name="Mieszkin S."/>
            <person name="Pouder E."/>
            <person name="Uroz S."/>
            <person name="Simon-Colin C."/>
            <person name="Alain K."/>
        </authorList>
    </citation>
    <scope>NUCLEOTIDE SEQUENCE</scope>
    <source>
        <strain evidence="3">HW T2.11</strain>
    </source>
</reference>
<dbReference type="GO" id="GO:0015036">
    <property type="term" value="F:disulfide oxidoreductase activity"/>
    <property type="evidence" value="ECO:0007669"/>
    <property type="project" value="UniProtKB-ARBA"/>
</dbReference>
<dbReference type="InterPro" id="IPR013766">
    <property type="entry name" value="Thioredoxin_domain"/>
</dbReference>
<dbReference type="Gene3D" id="3.40.30.10">
    <property type="entry name" value="Glutaredoxin"/>
    <property type="match status" value="1"/>
</dbReference>
<dbReference type="PANTHER" id="PTHR42852">
    <property type="entry name" value="THIOL:DISULFIDE INTERCHANGE PROTEIN DSBE"/>
    <property type="match status" value="1"/>
</dbReference>
<dbReference type="InterPro" id="IPR050553">
    <property type="entry name" value="Thioredoxin_ResA/DsbE_sf"/>
</dbReference>
<dbReference type="InterPro" id="IPR000866">
    <property type="entry name" value="AhpC/TSA"/>
</dbReference>
<comment type="caution">
    <text evidence="3">The sequence shown here is derived from an EMBL/GenBank/DDBJ whole genome shotgun (WGS) entry which is preliminary data.</text>
</comment>
<dbReference type="PROSITE" id="PS51318">
    <property type="entry name" value="TAT"/>
    <property type="match status" value="1"/>
</dbReference>
<organism evidence="3 4">
    <name type="scientific">Acidisoma silvae</name>
    <dbReference type="NCBI Taxonomy" id="2802396"/>
    <lineage>
        <taxon>Bacteria</taxon>
        <taxon>Pseudomonadati</taxon>
        <taxon>Pseudomonadota</taxon>
        <taxon>Alphaproteobacteria</taxon>
        <taxon>Acetobacterales</taxon>
        <taxon>Acidocellaceae</taxon>
        <taxon>Acidisoma</taxon>
    </lineage>
</organism>
<dbReference type="Pfam" id="PF00578">
    <property type="entry name" value="AhpC-TSA"/>
    <property type="match status" value="1"/>
</dbReference>
<dbReference type="AlphaFoldDB" id="A0A963YP86"/>
<dbReference type="InterPro" id="IPR017937">
    <property type="entry name" value="Thioredoxin_CS"/>
</dbReference>
<keyword evidence="1" id="KW-0676">Redox-active center</keyword>
<evidence type="ECO:0000313" key="4">
    <source>
        <dbReference type="Proteomes" id="UP000708298"/>
    </source>
</evidence>
<accession>A0A963YP86</accession>
<dbReference type="CDD" id="cd02966">
    <property type="entry name" value="TlpA_like_family"/>
    <property type="match status" value="1"/>
</dbReference>
<evidence type="ECO:0000313" key="3">
    <source>
        <dbReference type="EMBL" id="MCB8874252.1"/>
    </source>
</evidence>